<dbReference type="Pfam" id="PF00076">
    <property type="entry name" value="RRM_1"/>
    <property type="match status" value="2"/>
</dbReference>
<dbReference type="AlphaFoldDB" id="A0A3S1B699"/>
<proteinExistence type="predicted"/>
<dbReference type="InterPro" id="IPR035979">
    <property type="entry name" value="RBD_domain_sf"/>
</dbReference>
<sequence length="545" mass="60722">MADDLDVEAMLEAPYKKEVRSSRDEGKSEKSSSSSRKDKKRRSRSRSGEREKRKDRKRSKSRDRERDRDRRSRSRDGDRKKRDRGDRDRDRRRSKDKDSRKDHKRRSKSPRRKRSRSPLRSEQPAEKHREPELTPEERDLRTVFCMQLSARIRPRDLEEFFSSVGKVKDVRLITDNKTRRSKGICYVEFADPESVPLAIGLAGQKLLGVPIMVQHSQAEKNRAPPATAPAQPQKPTDGPLRLYVGSLHFNITEDMLRGIFEPFGKIIDIKIMRDHETQRSLGFGFISFANSDDAKKALDQLNGFELAGRPMKVGHVTERNENGQGSNQGGQLDTDEMDRAGIDLGATGRLQLMAKLAEGTGFQIPQYAADALSNLTQAATTIGGLPGAPTATPALQAGVAALAAAQAQAQAAITMAPPIATQCFMLSNMFEPATETRSNWDQEVRDDVIDECNKHGGVLHLYVDQNSPQGNVYVKCPRISAAVASVNALHGRFYAGRVITAAYVPLPNYHNLFAESAQAHHLLMPSSQALAANYQTGFLSQAPVR</sequence>
<dbReference type="Pfam" id="PF15519">
    <property type="entry name" value="RBM39linker"/>
    <property type="match status" value="1"/>
</dbReference>
<keyword evidence="3 4" id="KW-0694">RNA-binding</keyword>
<dbReference type="GO" id="GO:0005634">
    <property type="term" value="C:nucleus"/>
    <property type="evidence" value="ECO:0007669"/>
    <property type="project" value="InterPro"/>
</dbReference>
<dbReference type="Proteomes" id="UP000271974">
    <property type="component" value="Unassembled WGS sequence"/>
</dbReference>
<keyword evidence="8" id="KW-1185">Reference proteome</keyword>
<evidence type="ECO:0000256" key="4">
    <source>
        <dbReference type="PROSITE-ProRule" id="PRU00176"/>
    </source>
</evidence>
<dbReference type="NCBIfam" id="TIGR01622">
    <property type="entry name" value="SF-CC1"/>
    <property type="match status" value="1"/>
</dbReference>
<dbReference type="Gene3D" id="3.30.70.330">
    <property type="match status" value="3"/>
</dbReference>
<keyword evidence="2" id="KW-0677">Repeat</keyword>
<gene>
    <name evidence="7" type="ORF">EGW08_011374</name>
</gene>
<dbReference type="InterPro" id="IPR029123">
    <property type="entry name" value="RBM39_linker"/>
</dbReference>
<name>A0A3S1B699_ELYCH</name>
<accession>A0A3S1B699</accession>
<dbReference type="GO" id="GO:0006397">
    <property type="term" value="P:mRNA processing"/>
    <property type="evidence" value="ECO:0007669"/>
    <property type="project" value="InterPro"/>
</dbReference>
<dbReference type="OrthoDB" id="8123449at2759"/>
<feature type="domain" description="RRM" evidence="6">
    <location>
        <begin position="141"/>
        <end position="218"/>
    </location>
</feature>
<dbReference type="PROSITE" id="PS50102">
    <property type="entry name" value="RRM"/>
    <property type="match status" value="2"/>
</dbReference>
<dbReference type="InterPro" id="IPR012677">
    <property type="entry name" value="Nucleotide-bd_a/b_plait_sf"/>
</dbReference>
<dbReference type="InterPro" id="IPR006509">
    <property type="entry name" value="RBM39_SF"/>
</dbReference>
<feature type="compositionally biased region" description="Basic and acidic residues" evidence="5">
    <location>
        <begin position="123"/>
        <end position="135"/>
    </location>
</feature>
<evidence type="ECO:0000256" key="3">
    <source>
        <dbReference type="ARBA" id="ARBA00022884"/>
    </source>
</evidence>
<feature type="compositionally biased region" description="Basic and acidic residues" evidence="5">
    <location>
        <begin position="62"/>
        <end position="101"/>
    </location>
</feature>
<feature type="compositionally biased region" description="Low complexity" evidence="5">
    <location>
        <begin position="223"/>
        <end position="236"/>
    </location>
</feature>
<dbReference type="STRING" id="188477.A0A3S1B699"/>
<reference evidence="7 8" key="1">
    <citation type="submission" date="2019-01" db="EMBL/GenBank/DDBJ databases">
        <title>A draft genome assembly of the solar-powered sea slug Elysia chlorotica.</title>
        <authorList>
            <person name="Cai H."/>
            <person name="Li Q."/>
            <person name="Fang X."/>
            <person name="Li J."/>
            <person name="Curtis N.E."/>
            <person name="Altenburger A."/>
            <person name="Shibata T."/>
            <person name="Feng M."/>
            <person name="Maeda T."/>
            <person name="Schwartz J.A."/>
            <person name="Shigenobu S."/>
            <person name="Lundholm N."/>
            <person name="Nishiyama T."/>
            <person name="Yang H."/>
            <person name="Hasebe M."/>
            <person name="Li S."/>
            <person name="Pierce S.K."/>
            <person name="Wang J."/>
        </authorList>
    </citation>
    <scope>NUCLEOTIDE SEQUENCE [LARGE SCALE GENOMIC DNA]</scope>
    <source>
        <strain evidence="7">EC2010</strain>
        <tissue evidence="7">Whole organism of an adult</tissue>
    </source>
</reference>
<dbReference type="CDD" id="cd12284">
    <property type="entry name" value="RRM2_RBM23_RBM39"/>
    <property type="match status" value="1"/>
</dbReference>
<dbReference type="FunFam" id="3.30.70.330:FF:000135">
    <property type="entry name" value="RNA-binding protein 39 isoform X2"/>
    <property type="match status" value="1"/>
</dbReference>
<evidence type="ECO:0000313" key="7">
    <source>
        <dbReference type="EMBL" id="RUS80855.1"/>
    </source>
</evidence>
<feature type="compositionally biased region" description="Basic and acidic residues" evidence="5">
    <location>
        <begin position="14"/>
        <end position="30"/>
    </location>
</feature>
<dbReference type="CDD" id="cd12285">
    <property type="entry name" value="RRM3_RBM39_like"/>
    <property type="match status" value="1"/>
</dbReference>
<evidence type="ECO:0000313" key="8">
    <source>
        <dbReference type="Proteomes" id="UP000271974"/>
    </source>
</evidence>
<feature type="domain" description="RRM" evidence="6">
    <location>
        <begin position="240"/>
        <end position="318"/>
    </location>
</feature>
<dbReference type="SMART" id="SM00360">
    <property type="entry name" value="RRM"/>
    <property type="match status" value="2"/>
</dbReference>
<feature type="region of interest" description="Disordered" evidence="5">
    <location>
        <begin position="217"/>
        <end position="237"/>
    </location>
</feature>
<protein>
    <recommendedName>
        <fullName evidence="6">RRM domain-containing protein</fullName>
    </recommendedName>
</protein>
<organism evidence="7 8">
    <name type="scientific">Elysia chlorotica</name>
    <name type="common">Eastern emerald elysia</name>
    <name type="synonym">Sea slug</name>
    <dbReference type="NCBI Taxonomy" id="188477"/>
    <lineage>
        <taxon>Eukaryota</taxon>
        <taxon>Metazoa</taxon>
        <taxon>Spiralia</taxon>
        <taxon>Lophotrochozoa</taxon>
        <taxon>Mollusca</taxon>
        <taxon>Gastropoda</taxon>
        <taxon>Heterobranchia</taxon>
        <taxon>Euthyneura</taxon>
        <taxon>Panpulmonata</taxon>
        <taxon>Sacoglossa</taxon>
        <taxon>Placobranchoidea</taxon>
        <taxon>Plakobranchidae</taxon>
        <taxon>Elysia</taxon>
    </lineage>
</organism>
<comment type="caution">
    <text evidence="7">The sequence shown here is derived from an EMBL/GenBank/DDBJ whole genome shotgun (WGS) entry which is preliminary data.</text>
</comment>
<feature type="compositionally biased region" description="Basic residues" evidence="5">
    <location>
        <begin position="102"/>
        <end position="117"/>
    </location>
</feature>
<evidence type="ECO:0000256" key="1">
    <source>
        <dbReference type="ARBA" id="ARBA00022553"/>
    </source>
</evidence>
<keyword evidence="1" id="KW-0597">Phosphoprotein</keyword>
<dbReference type="EMBL" id="RQTK01000369">
    <property type="protein sequence ID" value="RUS80855.1"/>
    <property type="molecule type" value="Genomic_DNA"/>
</dbReference>
<dbReference type="PANTHER" id="PTHR48036">
    <property type="entry name" value="SPLICING FACTOR (PAD-1), PUTATIVE (AFU_ORTHOLOGUE AFUA_1G15810)-RELATED"/>
    <property type="match status" value="1"/>
</dbReference>
<dbReference type="SUPFAM" id="SSF54928">
    <property type="entry name" value="RNA-binding domain, RBD"/>
    <property type="match status" value="2"/>
</dbReference>
<feature type="region of interest" description="Disordered" evidence="5">
    <location>
        <begin position="1"/>
        <end position="135"/>
    </location>
</feature>
<dbReference type="CDD" id="cd12283">
    <property type="entry name" value="RRM1_RBM39_like"/>
    <property type="match status" value="1"/>
</dbReference>
<evidence type="ECO:0000259" key="6">
    <source>
        <dbReference type="PROSITE" id="PS50102"/>
    </source>
</evidence>
<evidence type="ECO:0000256" key="2">
    <source>
        <dbReference type="ARBA" id="ARBA00022737"/>
    </source>
</evidence>
<evidence type="ECO:0000256" key="5">
    <source>
        <dbReference type="SAM" id="MobiDB-lite"/>
    </source>
</evidence>
<dbReference type="FunFam" id="3.30.70.330:FF:000080">
    <property type="entry name" value="RNA-binding protein 39 isoform X1"/>
    <property type="match status" value="1"/>
</dbReference>
<dbReference type="GO" id="GO:0003723">
    <property type="term" value="F:RNA binding"/>
    <property type="evidence" value="ECO:0007669"/>
    <property type="project" value="UniProtKB-UniRule"/>
</dbReference>
<dbReference type="InterPro" id="IPR000504">
    <property type="entry name" value="RRM_dom"/>
</dbReference>
<dbReference type="FunFam" id="3.30.70.330:FF:000090">
    <property type="entry name" value="RNA-binding protein 39 isoform X1"/>
    <property type="match status" value="1"/>
</dbReference>